<evidence type="ECO:0000256" key="2">
    <source>
        <dbReference type="ARBA" id="ARBA00022679"/>
    </source>
</evidence>
<proteinExistence type="predicted"/>
<keyword evidence="2 4" id="KW-0808">Transferase</keyword>
<dbReference type="EMBL" id="VUNF01000027">
    <property type="protein sequence ID" value="MST78384.1"/>
    <property type="molecule type" value="Genomic_DNA"/>
</dbReference>
<dbReference type="Proteomes" id="UP000450161">
    <property type="component" value="Unassembled WGS sequence"/>
</dbReference>
<name>A0A6I2U4C0_9BACT</name>
<accession>A0A6I2U4C0</accession>
<keyword evidence="1" id="KW-1277">Toxin-antitoxin system</keyword>
<dbReference type="SUPFAM" id="SSF55729">
    <property type="entry name" value="Acyl-CoA N-acyltransferases (Nat)"/>
    <property type="match status" value="1"/>
</dbReference>
<organism evidence="4 5">
    <name type="scientific">Segatella copri</name>
    <dbReference type="NCBI Taxonomy" id="165179"/>
    <lineage>
        <taxon>Bacteria</taxon>
        <taxon>Pseudomonadati</taxon>
        <taxon>Bacteroidota</taxon>
        <taxon>Bacteroidia</taxon>
        <taxon>Bacteroidales</taxon>
        <taxon>Prevotellaceae</taxon>
        <taxon>Segatella</taxon>
    </lineage>
</organism>
<dbReference type="AlphaFoldDB" id="A0A6I2U4C0"/>
<reference evidence="4 5" key="1">
    <citation type="submission" date="2019-08" db="EMBL/GenBank/DDBJ databases">
        <title>In-depth cultivation of the pig gut microbiome towards novel bacterial diversity and tailored functional studies.</title>
        <authorList>
            <person name="Wylensek D."/>
            <person name="Hitch T.C.A."/>
            <person name="Clavel T."/>
        </authorList>
    </citation>
    <scope>NUCLEOTIDE SEQUENCE [LARGE SCALE GENOMIC DNA]</scope>
    <source>
        <strain evidence="4 5">LKV-178-WT-2C</strain>
    </source>
</reference>
<protein>
    <submittedName>
        <fullName evidence="4">GNAT family N-acetyltransferase</fullName>
    </submittedName>
</protein>
<dbReference type="PANTHER" id="PTHR36449:SF1">
    <property type="entry name" value="ACETYLTRANSFERASE"/>
    <property type="match status" value="1"/>
</dbReference>
<evidence type="ECO:0000256" key="1">
    <source>
        <dbReference type="ARBA" id="ARBA00022649"/>
    </source>
</evidence>
<dbReference type="GO" id="GO:0016746">
    <property type="term" value="F:acyltransferase activity"/>
    <property type="evidence" value="ECO:0007669"/>
    <property type="project" value="UniProtKB-KW"/>
</dbReference>
<comment type="caution">
    <text evidence="4">The sequence shown here is derived from an EMBL/GenBank/DDBJ whole genome shotgun (WGS) entry which is preliminary data.</text>
</comment>
<keyword evidence="3" id="KW-0012">Acyltransferase</keyword>
<sequence length="201" mass="23157">MEERVLLQSNCSLYRVTTKNELDSFCCGDEDLDDFFHQEACLYDGQLLGKTYFFATERSGRNEIVCAFTLANDSIKAALIPNASRNKIQRKIPNSKRTRSYPAVLIGRLGVAKNFQDTNDGIGSQTIDYIISWFLLPDNKTGCRFIVVDAYNKENVLRFYGKNGFKFLYSTEELEKEANHIPEDEHLESRMMYLDLLGYIR</sequence>
<dbReference type="PANTHER" id="PTHR36449">
    <property type="entry name" value="ACETYLTRANSFERASE-RELATED"/>
    <property type="match status" value="1"/>
</dbReference>
<evidence type="ECO:0000256" key="3">
    <source>
        <dbReference type="ARBA" id="ARBA00023315"/>
    </source>
</evidence>
<evidence type="ECO:0000313" key="4">
    <source>
        <dbReference type="EMBL" id="MST78384.1"/>
    </source>
</evidence>
<dbReference type="Gene3D" id="3.40.630.30">
    <property type="match status" value="1"/>
</dbReference>
<evidence type="ECO:0000313" key="5">
    <source>
        <dbReference type="Proteomes" id="UP000450161"/>
    </source>
</evidence>
<dbReference type="InterPro" id="IPR016181">
    <property type="entry name" value="Acyl_CoA_acyltransferase"/>
</dbReference>
<gene>
    <name evidence="4" type="ORF">FYJ72_12085</name>
</gene>
<dbReference type="RefSeq" id="WP_154482378.1">
    <property type="nucleotide sequence ID" value="NZ_VUNF01000027.1"/>
</dbReference>